<feature type="transmembrane region" description="Helical" evidence="1">
    <location>
        <begin position="44"/>
        <end position="65"/>
    </location>
</feature>
<sequence>MSWGSRTRPTQLEQIGGVLVTASNLGSTLGAVVGGIVVDLATDSTPLLIGGIAAIAGAALLSALCR</sequence>
<proteinExistence type="predicted"/>
<keyword evidence="3" id="KW-1185">Reference proteome</keyword>
<keyword evidence="1" id="KW-0812">Transmembrane</keyword>
<protein>
    <recommendedName>
        <fullName evidence="4">Major facilitator superfamily (MFS) profile domain-containing protein</fullName>
    </recommendedName>
</protein>
<keyword evidence="1" id="KW-1133">Transmembrane helix</keyword>
<evidence type="ECO:0000256" key="1">
    <source>
        <dbReference type="SAM" id="Phobius"/>
    </source>
</evidence>
<dbReference type="EMBL" id="JBEPFB010000028">
    <property type="protein sequence ID" value="MER7379057.1"/>
    <property type="molecule type" value="Genomic_DNA"/>
</dbReference>
<evidence type="ECO:0000313" key="2">
    <source>
        <dbReference type="EMBL" id="MER7379057.1"/>
    </source>
</evidence>
<accession>A0ABV1Y5C3</accession>
<keyword evidence="1" id="KW-0472">Membrane</keyword>
<dbReference type="Proteomes" id="UP001486207">
    <property type="component" value="Unassembled WGS sequence"/>
</dbReference>
<gene>
    <name evidence="2" type="ORF">ABT384_41340</name>
</gene>
<evidence type="ECO:0000313" key="3">
    <source>
        <dbReference type="Proteomes" id="UP001486207"/>
    </source>
</evidence>
<comment type="caution">
    <text evidence="2">The sequence shown here is derived from an EMBL/GenBank/DDBJ whole genome shotgun (WGS) entry which is preliminary data.</text>
</comment>
<feature type="transmembrane region" description="Helical" evidence="1">
    <location>
        <begin position="12"/>
        <end position="38"/>
    </location>
</feature>
<name>A0ABV1Y5C3_9ACTN</name>
<organism evidence="2 3">
    <name type="scientific">Streptomyces lanatus</name>
    <dbReference type="NCBI Taxonomy" id="66900"/>
    <lineage>
        <taxon>Bacteria</taxon>
        <taxon>Bacillati</taxon>
        <taxon>Actinomycetota</taxon>
        <taxon>Actinomycetes</taxon>
        <taxon>Kitasatosporales</taxon>
        <taxon>Streptomycetaceae</taxon>
        <taxon>Streptomyces</taxon>
    </lineage>
</organism>
<reference evidence="2 3" key="1">
    <citation type="submission" date="2024-06" db="EMBL/GenBank/DDBJ databases">
        <title>The Natural Products Discovery Center: Release of the First 8490 Sequenced Strains for Exploring Actinobacteria Biosynthetic Diversity.</title>
        <authorList>
            <person name="Kalkreuter E."/>
            <person name="Kautsar S.A."/>
            <person name="Yang D."/>
            <person name="Bader C.D."/>
            <person name="Teijaro C.N."/>
            <person name="Fluegel L."/>
            <person name="Davis C.M."/>
            <person name="Simpson J.R."/>
            <person name="Lauterbach L."/>
            <person name="Steele A.D."/>
            <person name="Gui C."/>
            <person name="Meng S."/>
            <person name="Li G."/>
            <person name="Viehrig K."/>
            <person name="Ye F."/>
            <person name="Su P."/>
            <person name="Kiefer A.F."/>
            <person name="Nichols A."/>
            <person name="Cepeda A.J."/>
            <person name="Yan W."/>
            <person name="Fan B."/>
            <person name="Jiang Y."/>
            <person name="Adhikari A."/>
            <person name="Zheng C.-J."/>
            <person name="Schuster L."/>
            <person name="Cowan T.M."/>
            <person name="Smanski M.J."/>
            <person name="Chevrette M.G."/>
            <person name="De Carvalho L.P.S."/>
            <person name="Shen B."/>
        </authorList>
    </citation>
    <scope>NUCLEOTIDE SEQUENCE [LARGE SCALE GENOMIC DNA]</scope>
    <source>
        <strain evidence="2 3">NPDC000155</strain>
    </source>
</reference>
<dbReference type="InterPro" id="IPR036259">
    <property type="entry name" value="MFS_trans_sf"/>
</dbReference>
<dbReference type="RefSeq" id="WP_350896864.1">
    <property type="nucleotide sequence ID" value="NZ_JBEPFB010000028.1"/>
</dbReference>
<evidence type="ECO:0008006" key="4">
    <source>
        <dbReference type="Google" id="ProtNLM"/>
    </source>
</evidence>
<dbReference type="Gene3D" id="1.20.1250.20">
    <property type="entry name" value="MFS general substrate transporter like domains"/>
    <property type="match status" value="1"/>
</dbReference>
<dbReference type="SUPFAM" id="SSF103473">
    <property type="entry name" value="MFS general substrate transporter"/>
    <property type="match status" value="1"/>
</dbReference>